<name>N2AM51_9FIRM</name>
<dbReference type="AlphaFoldDB" id="N2AM51"/>
<feature type="transmembrane region" description="Helical" evidence="2">
    <location>
        <begin position="69"/>
        <end position="90"/>
    </location>
</feature>
<keyword evidence="4" id="KW-1185">Reference proteome</keyword>
<dbReference type="Proteomes" id="UP000012589">
    <property type="component" value="Unassembled WGS sequence"/>
</dbReference>
<keyword evidence="2" id="KW-1133">Transmembrane helix</keyword>
<gene>
    <name evidence="3" type="ORF">C823_02247</name>
</gene>
<dbReference type="EMBL" id="AQFT01000068">
    <property type="protein sequence ID" value="EMZ27578.1"/>
    <property type="molecule type" value="Genomic_DNA"/>
</dbReference>
<dbReference type="STRING" id="1235802.C823_02247"/>
<accession>N2AM51</accession>
<comment type="caution">
    <text evidence="3">The sequence shown here is derived from an EMBL/GenBank/DDBJ whole genome shotgun (WGS) entry which is preliminary data.</text>
</comment>
<organism evidence="3 4">
    <name type="scientific">Eubacterium plexicaudatum ASF492</name>
    <dbReference type="NCBI Taxonomy" id="1235802"/>
    <lineage>
        <taxon>Bacteria</taxon>
        <taxon>Bacillati</taxon>
        <taxon>Bacillota</taxon>
        <taxon>Clostridia</taxon>
        <taxon>Eubacteriales</taxon>
        <taxon>Eubacteriaceae</taxon>
        <taxon>Eubacterium</taxon>
    </lineage>
</organism>
<evidence type="ECO:0000256" key="2">
    <source>
        <dbReference type="SAM" id="Phobius"/>
    </source>
</evidence>
<dbReference type="OrthoDB" id="1733259at2"/>
<evidence type="ECO:0000256" key="1">
    <source>
        <dbReference type="SAM" id="MobiDB-lite"/>
    </source>
</evidence>
<keyword evidence="2" id="KW-0812">Transmembrane</keyword>
<evidence type="ECO:0000313" key="4">
    <source>
        <dbReference type="Proteomes" id="UP000012589"/>
    </source>
</evidence>
<reference evidence="3 4" key="1">
    <citation type="journal article" date="2014" name="Genome Announc.">
        <title>Draft genome sequences of the altered schaedler flora, a defined bacterial community from gnotobiotic mice.</title>
        <authorList>
            <person name="Wannemuehler M.J."/>
            <person name="Overstreet A.M."/>
            <person name="Ward D.V."/>
            <person name="Phillips G.J."/>
        </authorList>
    </citation>
    <scope>NUCLEOTIDE SEQUENCE [LARGE SCALE GENOMIC DNA]</scope>
    <source>
        <strain evidence="3 4">ASF492</strain>
    </source>
</reference>
<feature type="region of interest" description="Disordered" evidence="1">
    <location>
        <begin position="130"/>
        <end position="152"/>
    </location>
</feature>
<sequence>MTGNAGERLFQAMEQISDEMILEAAQEHADAPASKEERSPDTDADFQVAGKVRNKLPYKKAVMEKLGGYLKYLPVAVCLCIVFGSTGYIINNYMHEDSSKSINQESGSDGGAEGAYDDAVDAAIKEEYVSAGASDQKNDQTQNAAPSEQRDWLPVRYDSYEGPVFPLTATGDTQKLKVSRRLDGAVSTQSNENGGTALLQLKDTYKIKNTSKHDKTLQILYPFVTTLNGVDEAAAPILQIKGQDDITTAYSVGESIHAYRDADPEETSSLQDYVRIFNEQTEYQEQALAKEADWNKNVSVYTFSETAMQEQGVVGITVSDADADVLTYGFDHSFTNEDGSTTYCFFASPERKKRMLIVTGEQTTKPQPGYYTNLDCEESIDELQYEMSRQEMAYADALRLCGNDAVRNLRKNYEQEMAEDNLAEYVNEDAAFRVLTMIGEEDTFYDICRQRYQNTELTEIFERLFGETRVVYARATITIPAKQTVKVIIRTQKGRSQASDRPEEAADMDVTYDFISDEQSHLQIGRTAVTLRCEGGWQLKEQTMGLRETQNHIWQTDKPEQNSSVTFGCQ</sequence>
<dbReference type="HOGENOM" id="CLU_477979_0_0_9"/>
<protein>
    <submittedName>
        <fullName evidence="3">Uncharacterized protein</fullName>
    </submittedName>
</protein>
<evidence type="ECO:0000313" key="3">
    <source>
        <dbReference type="EMBL" id="EMZ27578.1"/>
    </source>
</evidence>
<dbReference type="eggNOG" id="ENOG50339QW">
    <property type="taxonomic scope" value="Bacteria"/>
</dbReference>
<keyword evidence="2" id="KW-0472">Membrane</keyword>
<feature type="compositionally biased region" description="Polar residues" evidence="1">
    <location>
        <begin position="133"/>
        <end position="146"/>
    </location>
</feature>
<dbReference type="PATRIC" id="fig|1235802.3.peg.2384"/>
<proteinExistence type="predicted"/>